<dbReference type="RefSeq" id="WP_207883798.1">
    <property type="nucleotide sequence ID" value="NZ_JAFVMF010000030.1"/>
</dbReference>
<organism evidence="1 2">
    <name type="scientific">Acetobacter sacchari</name>
    <dbReference type="NCBI Taxonomy" id="2661687"/>
    <lineage>
        <taxon>Bacteria</taxon>
        <taxon>Pseudomonadati</taxon>
        <taxon>Pseudomonadota</taxon>
        <taxon>Alphaproteobacteria</taxon>
        <taxon>Acetobacterales</taxon>
        <taxon>Acetobacteraceae</taxon>
        <taxon>Acetobacter</taxon>
    </lineage>
</organism>
<reference evidence="1 2" key="1">
    <citation type="submission" date="2021-03" db="EMBL/GenBank/DDBJ databases">
        <title>The complete genome sequence of Acetobacter sacchari TBRC 11175.</title>
        <authorList>
            <person name="Charoenyingcharoen P."/>
            <person name="Yukphan P."/>
        </authorList>
    </citation>
    <scope>NUCLEOTIDE SEQUENCE [LARGE SCALE GENOMIC DNA]</scope>
    <source>
        <strain evidence="1 2">TBRC 11175</strain>
    </source>
</reference>
<name>A0ABS3M0Z3_9PROT</name>
<keyword evidence="2" id="KW-1185">Reference proteome</keyword>
<dbReference type="EMBL" id="JAFVMF010000030">
    <property type="protein sequence ID" value="MBO1361804.1"/>
    <property type="molecule type" value="Genomic_DNA"/>
</dbReference>
<protein>
    <recommendedName>
        <fullName evidence="3">Phage protein</fullName>
    </recommendedName>
</protein>
<evidence type="ECO:0000313" key="2">
    <source>
        <dbReference type="Proteomes" id="UP000664771"/>
    </source>
</evidence>
<proteinExistence type="predicted"/>
<gene>
    <name evidence="1" type="ORF">J2D73_18640</name>
</gene>
<dbReference type="Proteomes" id="UP000664771">
    <property type="component" value="Unassembled WGS sequence"/>
</dbReference>
<sequence length="155" mass="17602">MTNHVTLDQFEKMAVNDASRLPIDMLYLLETDVRETLKRAKTLSDKLQMAYRARFGDTAEGERKGETGTVRLYDGDFTIECDKPKTVKWDSAKLLAFGMKKKTEGKNPKEYIDVKATVPENRFKAWPSELQAEVEDARTVTSGKESFSILMGGRK</sequence>
<accession>A0ABS3M0Z3</accession>
<comment type="caution">
    <text evidence="1">The sequence shown here is derived from an EMBL/GenBank/DDBJ whole genome shotgun (WGS) entry which is preliminary data.</text>
</comment>
<evidence type="ECO:0008006" key="3">
    <source>
        <dbReference type="Google" id="ProtNLM"/>
    </source>
</evidence>
<evidence type="ECO:0000313" key="1">
    <source>
        <dbReference type="EMBL" id="MBO1361804.1"/>
    </source>
</evidence>